<keyword evidence="7" id="KW-1278">Translocase</keyword>
<evidence type="ECO:0000256" key="2">
    <source>
        <dbReference type="ARBA" id="ARBA00005417"/>
    </source>
</evidence>
<dbReference type="Pfam" id="PF00005">
    <property type="entry name" value="ABC_tran"/>
    <property type="match status" value="2"/>
</dbReference>
<evidence type="ECO:0000256" key="1">
    <source>
        <dbReference type="ARBA" id="ARBA00004202"/>
    </source>
</evidence>
<dbReference type="GO" id="GO:0042626">
    <property type="term" value="F:ATPase-coupled transmembrane transporter activity"/>
    <property type="evidence" value="ECO:0007669"/>
    <property type="project" value="TreeGrafter"/>
</dbReference>
<evidence type="ECO:0000256" key="4">
    <source>
        <dbReference type="ARBA" id="ARBA00022475"/>
    </source>
</evidence>
<dbReference type="AlphaFoldDB" id="A0A0R1WJL8"/>
<evidence type="ECO:0000313" key="11">
    <source>
        <dbReference type="Proteomes" id="UP000050973"/>
    </source>
</evidence>
<evidence type="ECO:0000313" key="10">
    <source>
        <dbReference type="EMBL" id="KRM14300.1"/>
    </source>
</evidence>
<evidence type="ECO:0000256" key="8">
    <source>
        <dbReference type="ARBA" id="ARBA00023136"/>
    </source>
</evidence>
<comment type="caution">
    <text evidence="10">The sequence shown here is derived from an EMBL/GenBank/DDBJ whole genome shotgun (WGS) entry which is preliminary data.</text>
</comment>
<dbReference type="PATRIC" id="fig|1423779.3.peg.1320"/>
<keyword evidence="8" id="KW-0472">Membrane</keyword>
<keyword evidence="4" id="KW-1003">Cell membrane</keyword>
<evidence type="ECO:0000256" key="7">
    <source>
        <dbReference type="ARBA" id="ARBA00022967"/>
    </source>
</evidence>
<dbReference type="InterPro" id="IPR050095">
    <property type="entry name" value="ECF_ABC_transporter_ATP-bd"/>
</dbReference>
<feature type="domain" description="ABC transporter" evidence="9">
    <location>
        <begin position="248"/>
        <end position="465"/>
    </location>
</feature>
<dbReference type="InterPro" id="IPR017871">
    <property type="entry name" value="ABC_transporter-like_CS"/>
</dbReference>
<dbReference type="RefSeq" id="WP_056984779.1">
    <property type="nucleotide sequence ID" value="NZ_AZGE01000033.1"/>
</dbReference>
<protein>
    <submittedName>
        <fullName evidence="10">ABC transporter, ATP-binding protein</fullName>
    </submittedName>
</protein>
<dbReference type="Gene3D" id="3.40.50.300">
    <property type="entry name" value="P-loop containing nucleotide triphosphate hydrolases"/>
    <property type="match status" value="2"/>
</dbReference>
<dbReference type="PANTHER" id="PTHR43553">
    <property type="entry name" value="HEAVY METAL TRANSPORTER"/>
    <property type="match status" value="1"/>
</dbReference>
<accession>A0A0R1WJL8</accession>
<dbReference type="GO" id="GO:0043190">
    <property type="term" value="C:ATP-binding cassette (ABC) transporter complex"/>
    <property type="evidence" value="ECO:0007669"/>
    <property type="project" value="TreeGrafter"/>
</dbReference>
<keyword evidence="3" id="KW-0813">Transport</keyword>
<dbReference type="Proteomes" id="UP000050973">
    <property type="component" value="Unassembled WGS sequence"/>
</dbReference>
<dbReference type="CDD" id="cd03225">
    <property type="entry name" value="ABC_cobalt_CbiO_domain1"/>
    <property type="match status" value="2"/>
</dbReference>
<comment type="subcellular location">
    <subcellularLocation>
        <location evidence="1">Cell membrane</location>
        <topology evidence="1">Peripheral membrane protein</topology>
    </subcellularLocation>
</comment>
<dbReference type="InterPro" id="IPR003593">
    <property type="entry name" value="AAA+_ATPase"/>
</dbReference>
<dbReference type="InterPro" id="IPR015856">
    <property type="entry name" value="ABC_transpr_CbiO/EcfA_su"/>
</dbReference>
<keyword evidence="6 10" id="KW-0067">ATP-binding</keyword>
<dbReference type="SUPFAM" id="SSF52540">
    <property type="entry name" value="P-loop containing nucleoside triphosphate hydrolases"/>
    <property type="match status" value="2"/>
</dbReference>
<gene>
    <name evidence="10" type="ORF">FC49_GL001285</name>
</gene>
<dbReference type="PROSITE" id="PS50893">
    <property type="entry name" value="ABC_TRANSPORTER_2"/>
    <property type="match status" value="2"/>
</dbReference>
<evidence type="ECO:0000256" key="3">
    <source>
        <dbReference type="ARBA" id="ARBA00022448"/>
    </source>
</evidence>
<organism evidence="10 11">
    <name type="scientific">Limosilactobacillus oris DSM 4864</name>
    <dbReference type="NCBI Taxonomy" id="1423779"/>
    <lineage>
        <taxon>Bacteria</taxon>
        <taxon>Bacillati</taxon>
        <taxon>Bacillota</taxon>
        <taxon>Bacilli</taxon>
        <taxon>Lactobacillales</taxon>
        <taxon>Lactobacillaceae</taxon>
        <taxon>Limosilactobacillus</taxon>
    </lineage>
</organism>
<dbReference type="InterPro" id="IPR027417">
    <property type="entry name" value="P-loop_NTPase"/>
</dbReference>
<sequence>MANDIIDVQQLSFAYDHHEVLKALTTSFPAGSVALLTGPSGCGKSTLLRLIAGLLPKYGGHLTNGRINFPAGKPTIGMLFQDPLMQFALDTPRHELEFVLENERVPHEQIAARVTAALHFCKITDLADRQLTTLSGGQQQRVALAVTIARQAKVLLLDEPFASIDEESRHFLIGQLQQLVVNQGITILIADHDCHGYQKLHPLVYQFQAGTVARQSAATSAQLLAAADERAKQPLRAARPAASAPTVFQLTAVRIKRGERQLLSLPQLALFRDKITLVTGANGSGKSTFFQALAKLIPYQGQIDFAGHDIQQIKNRRYRADLGLVFQHADDQFINVTVAEELALSKRNGRHPYFQTSLPAALELLGLTGLDERVVYSLSGGQRKKLQLLLMLMMGQPVLLLDEPFAGLDRQSLQNVYQLIKTAQAAKPQTMLIISHQLAAIDQLIDFHLHLSGHQLRYEEDYHES</sequence>
<keyword evidence="5" id="KW-0547">Nucleotide-binding</keyword>
<dbReference type="GO" id="GO:0005524">
    <property type="term" value="F:ATP binding"/>
    <property type="evidence" value="ECO:0007669"/>
    <property type="project" value="UniProtKB-KW"/>
</dbReference>
<evidence type="ECO:0000259" key="9">
    <source>
        <dbReference type="PROSITE" id="PS50893"/>
    </source>
</evidence>
<evidence type="ECO:0000256" key="6">
    <source>
        <dbReference type="ARBA" id="ARBA00022840"/>
    </source>
</evidence>
<proteinExistence type="inferred from homology"/>
<dbReference type="PROSITE" id="PS00211">
    <property type="entry name" value="ABC_TRANSPORTER_1"/>
    <property type="match status" value="2"/>
</dbReference>
<reference evidence="10 11" key="1">
    <citation type="journal article" date="2015" name="Genome Announc.">
        <title>Expanding the biotechnology potential of lactobacilli through comparative genomics of 213 strains and associated genera.</title>
        <authorList>
            <person name="Sun Z."/>
            <person name="Harris H.M."/>
            <person name="McCann A."/>
            <person name="Guo C."/>
            <person name="Argimon S."/>
            <person name="Zhang W."/>
            <person name="Yang X."/>
            <person name="Jeffery I.B."/>
            <person name="Cooney J.C."/>
            <person name="Kagawa T.F."/>
            <person name="Liu W."/>
            <person name="Song Y."/>
            <person name="Salvetti E."/>
            <person name="Wrobel A."/>
            <person name="Rasinkangas P."/>
            <person name="Parkhill J."/>
            <person name="Rea M.C."/>
            <person name="O'Sullivan O."/>
            <person name="Ritari J."/>
            <person name="Douillard F.P."/>
            <person name="Paul Ross R."/>
            <person name="Yang R."/>
            <person name="Briner A.E."/>
            <person name="Felis G.E."/>
            <person name="de Vos W.M."/>
            <person name="Barrangou R."/>
            <person name="Klaenhammer T.R."/>
            <person name="Caufield P.W."/>
            <person name="Cui Y."/>
            <person name="Zhang H."/>
            <person name="O'Toole P.W."/>
        </authorList>
    </citation>
    <scope>NUCLEOTIDE SEQUENCE [LARGE SCALE GENOMIC DNA]</scope>
    <source>
        <strain evidence="10 11">DSM 4864</strain>
    </source>
</reference>
<dbReference type="SMART" id="SM00382">
    <property type="entry name" value="AAA"/>
    <property type="match status" value="2"/>
</dbReference>
<dbReference type="GO" id="GO:0016887">
    <property type="term" value="F:ATP hydrolysis activity"/>
    <property type="evidence" value="ECO:0007669"/>
    <property type="project" value="InterPro"/>
</dbReference>
<comment type="similarity">
    <text evidence="2">Belongs to the ABC transporter superfamily.</text>
</comment>
<evidence type="ECO:0000256" key="5">
    <source>
        <dbReference type="ARBA" id="ARBA00022741"/>
    </source>
</evidence>
<dbReference type="EMBL" id="AZGE01000033">
    <property type="protein sequence ID" value="KRM14300.1"/>
    <property type="molecule type" value="Genomic_DNA"/>
</dbReference>
<name>A0A0R1WJL8_9LACO</name>
<feature type="domain" description="ABC transporter" evidence="9">
    <location>
        <begin position="6"/>
        <end position="234"/>
    </location>
</feature>
<dbReference type="InterPro" id="IPR003439">
    <property type="entry name" value="ABC_transporter-like_ATP-bd"/>
</dbReference>